<dbReference type="RefSeq" id="WP_144885337.1">
    <property type="nucleotide sequence ID" value="NZ_VLLE01000003.1"/>
</dbReference>
<evidence type="ECO:0000313" key="2">
    <source>
        <dbReference type="Proteomes" id="UP000316167"/>
    </source>
</evidence>
<evidence type="ECO:0000313" key="1">
    <source>
        <dbReference type="EMBL" id="TWI83263.1"/>
    </source>
</evidence>
<organism evidence="1 2">
    <name type="scientific">Lacibacter cauensis</name>
    <dbReference type="NCBI Taxonomy" id="510947"/>
    <lineage>
        <taxon>Bacteria</taxon>
        <taxon>Pseudomonadati</taxon>
        <taxon>Bacteroidota</taxon>
        <taxon>Chitinophagia</taxon>
        <taxon>Chitinophagales</taxon>
        <taxon>Chitinophagaceae</taxon>
        <taxon>Lacibacter</taxon>
    </lineage>
</organism>
<dbReference type="AlphaFoldDB" id="A0A562SQ48"/>
<accession>A0A562SQ48</accession>
<reference evidence="1 2" key="1">
    <citation type="journal article" date="2015" name="Stand. Genomic Sci.">
        <title>Genomic Encyclopedia of Bacterial and Archaeal Type Strains, Phase III: the genomes of soil and plant-associated and newly described type strains.</title>
        <authorList>
            <person name="Whitman W.B."/>
            <person name="Woyke T."/>
            <person name="Klenk H.P."/>
            <person name="Zhou Y."/>
            <person name="Lilburn T.G."/>
            <person name="Beck B.J."/>
            <person name="De Vos P."/>
            <person name="Vandamme P."/>
            <person name="Eisen J.A."/>
            <person name="Garrity G."/>
            <person name="Hugenholtz P."/>
            <person name="Kyrpides N.C."/>
        </authorList>
    </citation>
    <scope>NUCLEOTIDE SEQUENCE [LARGE SCALE GENOMIC DNA]</scope>
    <source>
        <strain evidence="1 2">CGMCC 1.7271</strain>
    </source>
</reference>
<keyword evidence="2" id="KW-1185">Reference proteome</keyword>
<gene>
    <name evidence="1" type="ORF">IQ13_1371</name>
</gene>
<name>A0A562SQ48_9BACT</name>
<comment type="caution">
    <text evidence="1">The sequence shown here is derived from an EMBL/GenBank/DDBJ whole genome shotgun (WGS) entry which is preliminary data.</text>
</comment>
<dbReference type="OrthoDB" id="1434343at2"/>
<sequence length="324" mass="37745">MGKYIPDKHLIYLDQFALSRLVTSEPGTIWERLRQLLEQGVEQEKIIVPYSLDHSMDSSTSNMELAEKEDSFLFNLSSGFMFDVEAKIAAKYIMHLVRCKRIGVTIFKKVASHKAFGTKEAQEQFAERRATYERMINEGTSQLNAFRTITRDGKKPDKNLVETSLQMLIANYEQNLVLRLRQYSRYGFYEKRKIEFSFKTIHFWADVLMELMIGEYQLTKAEAKKAVLLFEREGLKKVMPTQYIRAAIEAMMMVKQQAEKVNDHVDIIRLCTALPFCDIVLTDKMRLYDVQTMKLDKEFNTAVYSGTKEQLALFEEKLTTIVEN</sequence>
<dbReference type="Proteomes" id="UP000316167">
    <property type="component" value="Unassembled WGS sequence"/>
</dbReference>
<dbReference type="EMBL" id="VLLE01000003">
    <property type="protein sequence ID" value="TWI83263.1"/>
    <property type="molecule type" value="Genomic_DNA"/>
</dbReference>
<proteinExistence type="predicted"/>
<protein>
    <submittedName>
        <fullName evidence="1">Uncharacterized protein</fullName>
    </submittedName>
</protein>